<organism evidence="9 10">
    <name type="scientific">Rhodoferax antarcticus ANT.BR</name>
    <dbReference type="NCBI Taxonomy" id="1111071"/>
    <lineage>
        <taxon>Bacteria</taxon>
        <taxon>Pseudomonadati</taxon>
        <taxon>Pseudomonadota</taxon>
        <taxon>Betaproteobacteria</taxon>
        <taxon>Burkholderiales</taxon>
        <taxon>Comamonadaceae</taxon>
        <taxon>Rhodoferax</taxon>
    </lineage>
</organism>
<accession>A0A1Q8YB04</accession>
<feature type="chain" id="PRO_5013022868" evidence="8">
    <location>
        <begin position="21"/>
        <end position="488"/>
    </location>
</feature>
<dbReference type="InterPro" id="IPR010130">
    <property type="entry name" value="T1SS_OMP_TolC"/>
</dbReference>
<name>A0A1Q8YB04_9BURK</name>
<reference evidence="9 10" key="1">
    <citation type="submission" date="2017-01" db="EMBL/GenBank/DDBJ databases">
        <title>Genome sequence of Rhodoferax antarcticus ANT.BR, a psychrophilic purple nonsulfur bacterium from an Antarctic microbial mat.</title>
        <authorList>
            <person name="Baker J."/>
            <person name="Riester C."/>
            <person name="Skinner B."/>
            <person name="Newell A."/>
            <person name="Swingley W."/>
            <person name="Madigan M."/>
            <person name="Jung D."/>
            <person name="Asao M."/>
            <person name="Chen M."/>
            <person name="Loughlin P."/>
            <person name="Pan H."/>
            <person name="Lin S."/>
            <person name="Li N."/>
            <person name="Shaw J."/>
            <person name="Prado M."/>
            <person name="Sherman C."/>
            <person name="Li X."/>
            <person name="Tang J."/>
            <person name="Blankenship R."/>
            <person name="Zhao T."/>
            <person name="Touchman J."/>
            <person name="Sattley M."/>
        </authorList>
    </citation>
    <scope>NUCLEOTIDE SEQUENCE [LARGE SCALE GENOMIC DNA]</scope>
    <source>
        <strain evidence="9 10">ANT.BR</strain>
    </source>
</reference>
<dbReference type="GO" id="GO:0015562">
    <property type="term" value="F:efflux transmembrane transporter activity"/>
    <property type="evidence" value="ECO:0007669"/>
    <property type="project" value="InterPro"/>
</dbReference>
<comment type="subcellular location">
    <subcellularLocation>
        <location evidence="1">Cell outer membrane</location>
    </subcellularLocation>
</comment>
<dbReference type="Proteomes" id="UP000185911">
    <property type="component" value="Unassembled WGS sequence"/>
</dbReference>
<proteinExistence type="inferred from homology"/>
<evidence type="ECO:0000256" key="6">
    <source>
        <dbReference type="ARBA" id="ARBA00023136"/>
    </source>
</evidence>
<keyword evidence="8" id="KW-0732">Signal</keyword>
<evidence type="ECO:0000256" key="7">
    <source>
        <dbReference type="ARBA" id="ARBA00023237"/>
    </source>
</evidence>
<keyword evidence="5" id="KW-0812">Transmembrane</keyword>
<comment type="caution">
    <text evidence="9">The sequence shown here is derived from an EMBL/GenBank/DDBJ whole genome shotgun (WGS) entry which is preliminary data.</text>
</comment>
<keyword evidence="4" id="KW-1134">Transmembrane beta strand</keyword>
<dbReference type="SUPFAM" id="SSF56954">
    <property type="entry name" value="Outer membrane efflux proteins (OEP)"/>
    <property type="match status" value="1"/>
</dbReference>
<dbReference type="Gene3D" id="1.20.1600.10">
    <property type="entry name" value="Outer membrane efflux proteins (OEP)"/>
    <property type="match status" value="1"/>
</dbReference>
<dbReference type="AlphaFoldDB" id="A0A1Q8YB04"/>
<dbReference type="Pfam" id="PF02321">
    <property type="entry name" value="OEP"/>
    <property type="match status" value="2"/>
</dbReference>
<dbReference type="STRING" id="81479.RA876_12860"/>
<keyword evidence="10" id="KW-1185">Reference proteome</keyword>
<protein>
    <submittedName>
        <fullName evidence="9">Type I secretion outer membrane, TolC family protein</fullName>
    </submittedName>
</protein>
<dbReference type="PANTHER" id="PTHR30026">
    <property type="entry name" value="OUTER MEMBRANE PROTEIN TOLC"/>
    <property type="match status" value="1"/>
</dbReference>
<keyword evidence="7" id="KW-0998">Cell outer membrane</keyword>
<gene>
    <name evidence="9" type="ORF">BLL52_3810</name>
</gene>
<dbReference type="GO" id="GO:1990281">
    <property type="term" value="C:efflux pump complex"/>
    <property type="evidence" value="ECO:0007669"/>
    <property type="project" value="TreeGrafter"/>
</dbReference>
<dbReference type="InterPro" id="IPR003423">
    <property type="entry name" value="OMP_efflux"/>
</dbReference>
<feature type="signal peptide" evidence="8">
    <location>
        <begin position="1"/>
        <end position="20"/>
    </location>
</feature>
<dbReference type="InterPro" id="IPR051906">
    <property type="entry name" value="TolC-like"/>
</dbReference>
<dbReference type="PANTHER" id="PTHR30026:SF22">
    <property type="entry name" value="OUTER MEMBRANE EFFLUX PROTEIN"/>
    <property type="match status" value="1"/>
</dbReference>
<sequence>MYFKPSLVAFAVALVTTGMAWGQSAITLKDSVERAVLKNPEVMVKNENFLAATSEQDASKGGWRPRVDLNLTAGRESSKTPGSADYNSYNHSLGVIQLRQTLFDGFAVASDVRRLGHSRMAAYYDLISTSDQIALETAGAYVDVLRYRELVRLAEENYASHRDVNERLTERTNAGVGRRVDTEQSSGRMALAESNWLTEVSNLHDVSARYHRLVGEEPVATMNPVPQLSSFLPARADFVAQTVRTNPDFLSAVSTIRAYRADVELRKSSYWPTVELRLSQAIERNREGQNGTYRDRAIELVMNYNLYNGGSDSARVKQYAAKLNAAYDLRDKQCRDVRQTSLIALNDVSRLESQQSLLAQHELSTAKAREAYRQQFDIGQRSLLDLLDTENELYEARRALVNAQYDLELAKARVLAANGTLLQALELRPLQTEVPALAGGTDNEDGALTCSLAMPEMMVLKKQDLAKTSVTSKPVPALAPTAVPAVAK</sequence>
<dbReference type="GO" id="GO:0015288">
    <property type="term" value="F:porin activity"/>
    <property type="evidence" value="ECO:0007669"/>
    <property type="project" value="TreeGrafter"/>
</dbReference>
<evidence type="ECO:0000256" key="5">
    <source>
        <dbReference type="ARBA" id="ARBA00022692"/>
    </source>
</evidence>
<evidence type="ECO:0000256" key="1">
    <source>
        <dbReference type="ARBA" id="ARBA00004442"/>
    </source>
</evidence>
<evidence type="ECO:0000256" key="2">
    <source>
        <dbReference type="ARBA" id="ARBA00007613"/>
    </source>
</evidence>
<evidence type="ECO:0000313" key="10">
    <source>
        <dbReference type="Proteomes" id="UP000185911"/>
    </source>
</evidence>
<dbReference type="NCBIfam" id="TIGR01844">
    <property type="entry name" value="type_I_sec_TolC"/>
    <property type="match status" value="1"/>
</dbReference>
<evidence type="ECO:0000256" key="8">
    <source>
        <dbReference type="SAM" id="SignalP"/>
    </source>
</evidence>
<evidence type="ECO:0000313" key="9">
    <source>
        <dbReference type="EMBL" id="OLP04990.1"/>
    </source>
</evidence>
<comment type="similarity">
    <text evidence="2">Belongs to the outer membrane factor (OMF) (TC 1.B.17) family.</text>
</comment>
<evidence type="ECO:0000256" key="3">
    <source>
        <dbReference type="ARBA" id="ARBA00022448"/>
    </source>
</evidence>
<evidence type="ECO:0000256" key="4">
    <source>
        <dbReference type="ARBA" id="ARBA00022452"/>
    </source>
</evidence>
<keyword evidence="3" id="KW-0813">Transport</keyword>
<dbReference type="EMBL" id="MSYM01000018">
    <property type="protein sequence ID" value="OLP04990.1"/>
    <property type="molecule type" value="Genomic_DNA"/>
</dbReference>
<dbReference type="RefSeq" id="WP_075587888.1">
    <property type="nucleotide sequence ID" value="NZ_MSYM01000018.1"/>
</dbReference>
<keyword evidence="6" id="KW-0472">Membrane</keyword>
<dbReference type="GO" id="GO:0009279">
    <property type="term" value="C:cell outer membrane"/>
    <property type="evidence" value="ECO:0007669"/>
    <property type="project" value="UniProtKB-SubCell"/>
</dbReference>